<protein>
    <submittedName>
        <fullName evidence="3">Alpha/beta hydrolase</fullName>
    </submittedName>
</protein>
<dbReference type="PANTHER" id="PTHR22946">
    <property type="entry name" value="DIENELACTONE HYDROLASE DOMAIN-CONTAINING PROTEIN-RELATED"/>
    <property type="match status" value="1"/>
</dbReference>
<sequence>MSTPFHVQSSTETLRDGFPYFPHHESVSALWEQKWRGPCAAEVYPFEDGRLADFEPIFAELIAVSGDDPAFLSRQDDFARPFLPAGDRLADEARAAAERGETDRARELFLRAAAVYRTARFPVVRSPLGQEAWEKGKAAYEQGGRLMESPVVPVAIPFKHADFAAGDYDTDIPVYLRVPHGPRPEAGWPVVLYICGLDGYRTDQGPRVQALIDHGFATLAFEIPGTGDCPAAPSDPASADRLMSSILDWVADSAPESGFDPATILAWGVSTGGYYVQRAAHTHADQLFAAVAQGGGGHRMFDAEWIGAQNQMEYPFDLAEALAYKFGYRDADPAAAVAAYTADAHRFSLVDSGVLDAPACRLLIINGTEDTIFPIEDCFLAGTRGDATHTDLVVRGGRPHMGEPGAGQIAFAWLDQALASRS</sequence>
<organism evidence="3 4">
    <name type="scientific">Catenulispora pinistramenti</name>
    <dbReference type="NCBI Taxonomy" id="2705254"/>
    <lineage>
        <taxon>Bacteria</taxon>
        <taxon>Bacillati</taxon>
        <taxon>Actinomycetota</taxon>
        <taxon>Actinomycetes</taxon>
        <taxon>Catenulisporales</taxon>
        <taxon>Catenulisporaceae</taxon>
        <taxon>Catenulispora</taxon>
    </lineage>
</organism>
<evidence type="ECO:0000256" key="2">
    <source>
        <dbReference type="ARBA" id="ARBA00022801"/>
    </source>
</evidence>
<dbReference type="GO" id="GO:0016787">
    <property type="term" value="F:hydrolase activity"/>
    <property type="evidence" value="ECO:0007669"/>
    <property type="project" value="UniProtKB-KW"/>
</dbReference>
<evidence type="ECO:0000256" key="1">
    <source>
        <dbReference type="ARBA" id="ARBA00008645"/>
    </source>
</evidence>
<dbReference type="Gene3D" id="3.40.50.1820">
    <property type="entry name" value="alpha/beta hydrolase"/>
    <property type="match status" value="1"/>
</dbReference>
<proteinExistence type="inferred from homology"/>
<name>A0ABS5KPA3_9ACTN</name>
<dbReference type="RefSeq" id="WP_212009440.1">
    <property type="nucleotide sequence ID" value="NZ_JAAFYZ010000036.1"/>
</dbReference>
<keyword evidence="4" id="KW-1185">Reference proteome</keyword>
<dbReference type="InterPro" id="IPR010520">
    <property type="entry name" value="FrsA-like"/>
</dbReference>
<dbReference type="InterPro" id="IPR029058">
    <property type="entry name" value="AB_hydrolase_fold"/>
</dbReference>
<accession>A0ABS5KPA3</accession>
<comment type="similarity">
    <text evidence="1">Belongs to the AB hydrolase superfamily.</text>
</comment>
<evidence type="ECO:0000313" key="4">
    <source>
        <dbReference type="Proteomes" id="UP000730482"/>
    </source>
</evidence>
<keyword evidence="2 3" id="KW-0378">Hydrolase</keyword>
<comment type="caution">
    <text evidence="3">The sequence shown here is derived from an EMBL/GenBank/DDBJ whole genome shotgun (WGS) entry which is preliminary data.</text>
</comment>
<dbReference type="EMBL" id="JAAFYZ010000036">
    <property type="protein sequence ID" value="MBS2547859.1"/>
    <property type="molecule type" value="Genomic_DNA"/>
</dbReference>
<dbReference type="SUPFAM" id="SSF53474">
    <property type="entry name" value="alpha/beta-Hydrolases"/>
    <property type="match status" value="1"/>
</dbReference>
<reference evidence="3 4" key="1">
    <citation type="submission" date="2020-02" db="EMBL/GenBank/DDBJ databases">
        <title>Acidophilic actinobacteria isolated from forest soil.</title>
        <authorList>
            <person name="Golinska P."/>
        </authorList>
    </citation>
    <scope>NUCLEOTIDE SEQUENCE [LARGE SCALE GENOMIC DNA]</scope>
    <source>
        <strain evidence="3 4">NL8</strain>
    </source>
</reference>
<evidence type="ECO:0000313" key="3">
    <source>
        <dbReference type="EMBL" id="MBS2547859.1"/>
    </source>
</evidence>
<dbReference type="PANTHER" id="PTHR22946:SF12">
    <property type="entry name" value="CONIDIAL PIGMENT BIOSYNTHESIS PROTEIN AYG1 (AFU_ORTHOLOGUE AFUA_2G17550)"/>
    <property type="match status" value="1"/>
</dbReference>
<dbReference type="Pfam" id="PF06500">
    <property type="entry name" value="FrsA-like"/>
    <property type="match status" value="1"/>
</dbReference>
<gene>
    <name evidence="3" type="ORF">KGQ19_13385</name>
</gene>
<dbReference type="InterPro" id="IPR050261">
    <property type="entry name" value="FrsA_esterase"/>
</dbReference>
<dbReference type="Proteomes" id="UP000730482">
    <property type="component" value="Unassembled WGS sequence"/>
</dbReference>